<dbReference type="KEGG" id="vg:80540316"/>
<sequence>MGQSCGCHSFSKYWSWLCCEDNTPNRITLRSGEYATLMNDNFDEFSLDDDMPMENNEGSYGKNGTNGSRGRAHSAVIVQPVAATHNR</sequence>
<evidence type="ECO:0000256" key="1">
    <source>
        <dbReference type="SAM" id="MobiDB-lite"/>
    </source>
</evidence>
<accession>A0A5B9R2S5</accession>
<evidence type="ECO:0000313" key="3">
    <source>
        <dbReference type="Proteomes" id="UP001144437"/>
    </source>
</evidence>
<feature type="region of interest" description="Disordered" evidence="1">
    <location>
        <begin position="47"/>
        <end position="87"/>
    </location>
</feature>
<dbReference type="GeneID" id="80540316"/>
<reference evidence="2" key="1">
    <citation type="journal article" date="2019" name="Vet. Microbiol.">
        <title>Disease surveillance in wild Victorian cacatuids reveals co-infection with multiple agents and detection of novel avian viruses.</title>
        <authorList>
            <person name="Sutherland M."/>
            <person name="Sarker S."/>
            <person name="Vaz P.K."/>
            <person name="Legione A.R."/>
            <person name="Devlin J.M."/>
            <person name="Macwhirter P.L."/>
            <person name="Whiteley P.L."/>
            <person name="Raidal S.R."/>
        </authorList>
    </citation>
    <scope>NUCLEOTIDE SEQUENCE</scope>
    <source>
        <strain evidence="2">97-0001</strain>
    </source>
</reference>
<proteinExistence type="predicted"/>
<dbReference type="EMBL" id="MK360902">
    <property type="protein sequence ID" value="QEG54114.1"/>
    <property type="molecule type" value="Genomic_DNA"/>
</dbReference>
<dbReference type="Proteomes" id="UP001144437">
    <property type="component" value="Segment"/>
</dbReference>
<dbReference type="RefSeq" id="YP_010801605.1">
    <property type="nucleotide sequence ID" value="NC_076966.1"/>
</dbReference>
<organism evidence="2 3">
    <name type="scientific">Cacatuid alphaherpesvirus 2</name>
    <dbReference type="NCBI Taxonomy" id="2604840"/>
    <lineage>
        <taxon>Viruses</taxon>
        <taxon>Duplodnaviria</taxon>
        <taxon>Heunggongvirae</taxon>
        <taxon>Peploviricota</taxon>
        <taxon>Herviviricetes</taxon>
        <taxon>Herpesvirales</taxon>
        <taxon>Orthoherpesviridae</taxon>
        <taxon>Alphaherpesvirinae</taxon>
        <taxon>Iltovirus</taxon>
        <taxon>Iltovirus cacatuidalpha2</taxon>
    </lineage>
</organism>
<evidence type="ECO:0000313" key="2">
    <source>
        <dbReference type="EMBL" id="QEG54114.1"/>
    </source>
</evidence>
<name>A0A5B9R2S5_9ALPH</name>
<protein>
    <submittedName>
        <fullName evidence="2">Uncharacterized protein</fullName>
    </submittedName>
</protein>
<feature type="compositionally biased region" description="Polar residues" evidence="1">
    <location>
        <begin position="56"/>
        <end position="68"/>
    </location>
</feature>
<keyword evidence="3" id="KW-1185">Reference proteome</keyword>